<dbReference type="GO" id="GO:0006508">
    <property type="term" value="P:proteolysis"/>
    <property type="evidence" value="ECO:0007669"/>
    <property type="project" value="UniProtKB-KW"/>
</dbReference>
<dbReference type="EMBL" id="FPLD01000109">
    <property type="protein sequence ID" value="SGZ13578.1"/>
    <property type="molecule type" value="Genomic_DNA"/>
</dbReference>
<evidence type="ECO:0000313" key="1">
    <source>
        <dbReference type="EMBL" id="SGZ13578.1"/>
    </source>
</evidence>
<dbReference type="Proteomes" id="UP000183794">
    <property type="component" value="Unassembled WGS sequence"/>
</dbReference>
<keyword evidence="1" id="KW-0378">Hydrolase</keyword>
<evidence type="ECO:0000313" key="2">
    <source>
        <dbReference type="Proteomes" id="UP000183794"/>
    </source>
</evidence>
<gene>
    <name evidence="1" type="ORF">NVI5450_3950</name>
</gene>
<name>A0A1L0CCX4_9GAMM</name>
<proteinExistence type="predicted"/>
<protein>
    <submittedName>
        <fullName evidence="1">Zinc metalloprotease</fullName>
    </submittedName>
</protein>
<accession>A0A1L0CCX4</accession>
<keyword evidence="1" id="KW-0482">Metalloprotease</keyword>
<keyword evidence="1" id="KW-0645">Protease</keyword>
<organism evidence="1 2">
    <name type="scientific">Moritella viscosa</name>
    <dbReference type="NCBI Taxonomy" id="80854"/>
    <lineage>
        <taxon>Bacteria</taxon>
        <taxon>Pseudomonadati</taxon>
        <taxon>Pseudomonadota</taxon>
        <taxon>Gammaproteobacteria</taxon>
        <taxon>Alteromonadales</taxon>
        <taxon>Moritellaceae</taxon>
        <taxon>Moritella</taxon>
    </lineage>
</organism>
<dbReference type="AlphaFoldDB" id="A0A1L0CCX4"/>
<reference evidence="1 2" key="1">
    <citation type="submission" date="2016-11" db="EMBL/GenBank/DDBJ databases">
        <authorList>
            <person name="Jaros S."/>
            <person name="Januszkiewicz K."/>
            <person name="Wedrychowicz H."/>
        </authorList>
    </citation>
    <scope>NUCLEOTIDE SEQUENCE [LARGE SCALE GENOMIC DNA]</scope>
    <source>
        <strain evidence="1">NVI 5450</strain>
    </source>
</reference>
<sequence length="46" mass="5202">MISDGIHNDGSEIEYIYSLSTSSDVLVHELTYAYTGKKGAFIRKYK</sequence>
<dbReference type="GO" id="GO:0008237">
    <property type="term" value="F:metallopeptidase activity"/>
    <property type="evidence" value="ECO:0007669"/>
    <property type="project" value="UniProtKB-KW"/>
</dbReference>